<dbReference type="InterPro" id="IPR058867">
    <property type="entry name" value="YtzJ"/>
</dbReference>
<evidence type="ECO:0000313" key="2">
    <source>
        <dbReference type="Proteomes" id="UP001596142"/>
    </source>
</evidence>
<accession>A0ABW0YQG1</accession>
<dbReference type="Pfam" id="PF26326">
    <property type="entry name" value="YtzJ"/>
    <property type="match status" value="1"/>
</dbReference>
<name>A0ABW0YQG1_9BACI</name>
<dbReference type="RefSeq" id="WP_198153392.1">
    <property type="nucleotide sequence ID" value="NZ_JBHSOZ010000003.1"/>
</dbReference>
<sequence>MDMTGKEMVMNRKELALQKVDKIKAGYSAFAESKEVTAMIRKELQKQGIDVYEDITDLGSWFIPSNKKE</sequence>
<proteinExistence type="predicted"/>
<protein>
    <submittedName>
        <fullName evidence="1">Uncharacterized protein</fullName>
    </submittedName>
</protein>
<evidence type="ECO:0000313" key="1">
    <source>
        <dbReference type="EMBL" id="MFC5712768.1"/>
    </source>
</evidence>
<organism evidence="1 2">
    <name type="scientific">Thalassorhabdus alkalitolerans</name>
    <dbReference type="NCBI Taxonomy" id="2282697"/>
    <lineage>
        <taxon>Bacteria</taxon>
        <taxon>Bacillati</taxon>
        <taxon>Bacillota</taxon>
        <taxon>Bacilli</taxon>
        <taxon>Bacillales</taxon>
        <taxon>Bacillaceae</taxon>
        <taxon>Thalassorhabdus</taxon>
    </lineage>
</organism>
<dbReference type="Proteomes" id="UP001596142">
    <property type="component" value="Unassembled WGS sequence"/>
</dbReference>
<gene>
    <name evidence="1" type="ORF">ACFPU1_08240</name>
</gene>
<comment type="caution">
    <text evidence="1">The sequence shown here is derived from an EMBL/GenBank/DDBJ whole genome shotgun (WGS) entry which is preliminary data.</text>
</comment>
<dbReference type="EMBL" id="JBHSOZ010000003">
    <property type="protein sequence ID" value="MFC5712768.1"/>
    <property type="molecule type" value="Genomic_DNA"/>
</dbReference>
<keyword evidence="2" id="KW-1185">Reference proteome</keyword>
<reference evidence="2" key="1">
    <citation type="journal article" date="2019" name="Int. J. Syst. Evol. Microbiol.">
        <title>The Global Catalogue of Microorganisms (GCM) 10K type strain sequencing project: providing services to taxonomists for standard genome sequencing and annotation.</title>
        <authorList>
            <consortium name="The Broad Institute Genomics Platform"/>
            <consortium name="The Broad Institute Genome Sequencing Center for Infectious Disease"/>
            <person name="Wu L."/>
            <person name="Ma J."/>
        </authorList>
    </citation>
    <scope>NUCLEOTIDE SEQUENCE [LARGE SCALE GENOMIC DNA]</scope>
    <source>
        <strain evidence="2">CECT 7184</strain>
    </source>
</reference>